<evidence type="ECO:0000313" key="1">
    <source>
        <dbReference type="EMBL" id="KAI9911574.1"/>
    </source>
</evidence>
<accession>A0ACC0VYM1</accession>
<proteinExistence type="predicted"/>
<protein>
    <submittedName>
        <fullName evidence="1">Uncharacterized protein</fullName>
    </submittedName>
</protein>
<gene>
    <name evidence="1" type="ORF">PsorP6_009895</name>
</gene>
<keyword evidence="2" id="KW-1185">Reference proteome</keyword>
<dbReference type="EMBL" id="CM047584">
    <property type="protein sequence ID" value="KAI9911574.1"/>
    <property type="molecule type" value="Genomic_DNA"/>
</dbReference>
<sequence>MNSNVYNQYWSVHEILEDSGIEYYEEELLIHQTMNQNRGAYRSRGYWLLQGLVMSVLSKVYPVILKAGHLCSLSWDAPCAASRSFR</sequence>
<comment type="caution">
    <text evidence="1">The sequence shown here is derived from an EMBL/GenBank/DDBJ whole genome shotgun (WGS) entry which is preliminary data.</text>
</comment>
<organism evidence="1 2">
    <name type="scientific">Peronosclerospora sorghi</name>
    <dbReference type="NCBI Taxonomy" id="230839"/>
    <lineage>
        <taxon>Eukaryota</taxon>
        <taxon>Sar</taxon>
        <taxon>Stramenopiles</taxon>
        <taxon>Oomycota</taxon>
        <taxon>Peronosporomycetes</taxon>
        <taxon>Peronosporales</taxon>
        <taxon>Peronosporaceae</taxon>
        <taxon>Peronosclerospora</taxon>
    </lineage>
</organism>
<evidence type="ECO:0000313" key="2">
    <source>
        <dbReference type="Proteomes" id="UP001163321"/>
    </source>
</evidence>
<reference evidence="1 2" key="1">
    <citation type="journal article" date="2022" name="bioRxiv">
        <title>The genome of the oomycete Peronosclerospora sorghi, a cosmopolitan pathogen of maize and sorghum, is inflated with dispersed pseudogenes.</title>
        <authorList>
            <person name="Fletcher K."/>
            <person name="Martin F."/>
            <person name="Isakeit T."/>
            <person name="Cavanaugh K."/>
            <person name="Magill C."/>
            <person name="Michelmore R."/>
        </authorList>
    </citation>
    <scope>NUCLEOTIDE SEQUENCE [LARGE SCALE GENOMIC DNA]</scope>
    <source>
        <strain evidence="1">P6</strain>
    </source>
</reference>
<name>A0ACC0VYM1_9STRA</name>
<dbReference type="Proteomes" id="UP001163321">
    <property type="component" value="Chromosome 5"/>
</dbReference>